<sequence>MKMNKVLAELESLVVEPKDDEVSEQRVRKLNYQVEEYKRQERHFNEIIEKERLDLSDYISMKMARIEVLTEMAEGTIAKRGELESMLESIKIMIEKGC</sequence>
<name>A0A2H4JFB8_9CAUD</name>
<accession>A0A2H4JFB8</accession>
<dbReference type="EMBL" id="MF417952">
    <property type="protein sequence ID" value="ASN72397.1"/>
    <property type="molecule type" value="Genomic_DNA"/>
</dbReference>
<protein>
    <submittedName>
        <fullName evidence="1">Uncharacterized protein</fullName>
    </submittedName>
</protein>
<proteinExistence type="predicted"/>
<evidence type="ECO:0000313" key="1">
    <source>
        <dbReference type="EMBL" id="ASN72397.1"/>
    </source>
</evidence>
<reference evidence="1" key="1">
    <citation type="submission" date="2017-06" db="EMBL/GenBank/DDBJ databases">
        <title>Novel phages from South African skin metaviromes.</title>
        <authorList>
            <person name="van Zyl L.J."/>
            <person name="Abrahams Y."/>
            <person name="Stander E.A."/>
            <person name="Kirby B.M."/>
            <person name="Clavaud C."/>
            <person name="Farcet C."/>
            <person name="Breton L."/>
            <person name="Trindade M.I."/>
        </authorList>
    </citation>
    <scope>NUCLEOTIDE SEQUENCE</scope>
</reference>
<gene>
    <name evidence="1" type="ORF">10S7_20</name>
</gene>
<organism evidence="1">
    <name type="scientific">uncultured Caudovirales phage</name>
    <dbReference type="NCBI Taxonomy" id="2100421"/>
    <lineage>
        <taxon>Viruses</taxon>
        <taxon>Duplodnaviria</taxon>
        <taxon>Heunggongvirae</taxon>
        <taxon>Uroviricota</taxon>
        <taxon>Caudoviricetes</taxon>
        <taxon>Peduoviridae</taxon>
        <taxon>Maltschvirus</taxon>
        <taxon>Maltschvirus maltsch</taxon>
    </lineage>
</organism>